<dbReference type="GO" id="GO:0004632">
    <property type="term" value="F:phosphopantothenate--cysteine ligase activity"/>
    <property type="evidence" value="ECO:0007669"/>
    <property type="project" value="UniProtKB-UniRule"/>
</dbReference>
<feature type="binding site" evidence="3">
    <location>
        <position position="288"/>
    </location>
    <ligand>
        <name>CTP</name>
        <dbReference type="ChEBI" id="CHEBI:37563"/>
    </ligand>
</feature>
<evidence type="ECO:0000256" key="4">
    <source>
        <dbReference type="RuleBase" id="RU364078"/>
    </source>
</evidence>
<sequence length="400" mass="43643">MKNKHIALYISGGIAVYKAAMLARLFIKKGAKVRVAMTKAAQEFVTPLTFKGLTHHEVYTDLFSKHGSPVPHIELADWSDLAVVVPATADILAKMAQGIAADFVSTALLATEVPKYVVPAMNNKMWANPATRRNVAQLKTDGVNVLEPATGFLAEGYDGKGRMPEPEEILTWIEGTQASNFAKDLAGKKILLSAGGTIEPIDPVRYLANRSSGKMGYALAEVAQSRGAKVTLVSGPTALKAPKGVEVINVKTAREMEAEMLAHYATADFVIMAAAVADYRLAQVYEQKVKKVGETWQLNLVRNPDILKHLGELKQQQLLVGFAAETTELVKHATEKLRQKNVDLLVANDVSRKDIGFGTNDNAALLLTRDKAPQETGKMTKQQLANLIYDRLLELAKERE</sequence>
<dbReference type="SUPFAM" id="SSF102645">
    <property type="entry name" value="CoaB-like"/>
    <property type="match status" value="1"/>
</dbReference>
<dbReference type="PANTHER" id="PTHR14359">
    <property type="entry name" value="HOMO-OLIGOMERIC FLAVIN CONTAINING CYS DECARBOXYLASE FAMILY"/>
    <property type="match status" value="1"/>
</dbReference>
<evidence type="ECO:0000313" key="9">
    <source>
        <dbReference type="Proteomes" id="UP000051324"/>
    </source>
</evidence>
<keyword evidence="5" id="KW-0472">Membrane</keyword>
<dbReference type="GO" id="GO:0015937">
    <property type="term" value="P:coenzyme A biosynthetic process"/>
    <property type="evidence" value="ECO:0007669"/>
    <property type="project" value="UniProtKB-UniRule"/>
</dbReference>
<keyword evidence="3 4" id="KW-0288">FMN</keyword>
<feature type="binding site" evidence="3">
    <location>
        <begin position="304"/>
        <end position="307"/>
    </location>
    <ligand>
        <name>CTP</name>
        <dbReference type="ChEBI" id="CHEBI:37563"/>
    </ligand>
</feature>
<comment type="pathway">
    <text evidence="3 4">Cofactor biosynthesis; coenzyme A biosynthesis; CoA from (R)-pantothenate: step 3/5.</text>
</comment>
<dbReference type="Pfam" id="PF04127">
    <property type="entry name" value="DFP"/>
    <property type="match status" value="1"/>
</dbReference>
<feature type="region of interest" description="Phosphopantothenoylcysteine decarboxylase" evidence="3">
    <location>
        <begin position="1"/>
        <end position="189"/>
    </location>
</feature>
<dbReference type="UniPathway" id="UPA00241">
    <property type="reaction ID" value="UER00353"/>
</dbReference>
<protein>
    <recommendedName>
        <fullName evidence="3">Coenzyme A biosynthesis bifunctional protein CoaBC</fullName>
    </recommendedName>
    <alternativeName>
        <fullName evidence="3">DNA/pantothenate metabolism flavoprotein</fullName>
    </alternativeName>
    <alternativeName>
        <fullName evidence="3">Phosphopantothenoylcysteine synthetase/decarboxylase</fullName>
        <shortName evidence="3">PPCS-PPCDC</shortName>
    </alternativeName>
    <domain>
        <recommendedName>
            <fullName evidence="3">Phosphopantothenoylcysteine decarboxylase</fullName>
            <shortName evidence="3">PPC decarboxylase</shortName>
            <shortName evidence="3">PPC-DC</shortName>
            <ecNumber evidence="3">4.1.1.36</ecNumber>
        </recommendedName>
        <alternativeName>
            <fullName evidence="3">CoaC</fullName>
        </alternativeName>
    </domain>
    <domain>
        <recommendedName>
            <fullName evidence="3">Phosphopantothenate--cysteine ligase</fullName>
            <ecNumber evidence="3">6.3.2.5</ecNumber>
        </recommendedName>
        <alternativeName>
            <fullName evidence="3">CoaB</fullName>
        </alternativeName>
        <alternativeName>
            <fullName evidence="3">Phosphopantothenoylcysteine synthetase</fullName>
            <shortName evidence="3">PPC synthetase</shortName>
            <shortName evidence="3">PPC-S</shortName>
        </alternativeName>
    </domain>
</protein>
<dbReference type="InterPro" id="IPR003382">
    <property type="entry name" value="Flavoprotein"/>
</dbReference>
<feature type="region of interest" description="Phosphopantothenate--cysteine ligase" evidence="3">
    <location>
        <begin position="190"/>
        <end position="400"/>
    </location>
</feature>
<accession>A0A0R1TQJ0</accession>
<dbReference type="eggNOG" id="COG0452">
    <property type="taxonomic scope" value="Bacteria"/>
</dbReference>
<keyword evidence="2 3" id="KW-0456">Lyase</keyword>
<keyword evidence="3" id="KW-0511">Multifunctional enzyme</keyword>
<dbReference type="GO" id="GO:0010181">
    <property type="term" value="F:FMN binding"/>
    <property type="evidence" value="ECO:0007669"/>
    <property type="project" value="UniProtKB-UniRule"/>
</dbReference>
<dbReference type="InterPro" id="IPR036551">
    <property type="entry name" value="Flavin_trans-like"/>
</dbReference>
<comment type="catalytic activity">
    <reaction evidence="3 4">
        <text>N-[(R)-4-phosphopantothenoyl]-L-cysteine + H(+) = (R)-4'-phosphopantetheine + CO2</text>
        <dbReference type="Rhea" id="RHEA:16793"/>
        <dbReference type="ChEBI" id="CHEBI:15378"/>
        <dbReference type="ChEBI" id="CHEBI:16526"/>
        <dbReference type="ChEBI" id="CHEBI:59458"/>
        <dbReference type="ChEBI" id="CHEBI:61723"/>
        <dbReference type="EC" id="4.1.1.36"/>
    </reaction>
</comment>
<keyword evidence="5" id="KW-1133">Transmembrane helix</keyword>
<proteinExistence type="inferred from homology"/>
<evidence type="ECO:0000259" key="7">
    <source>
        <dbReference type="Pfam" id="PF04127"/>
    </source>
</evidence>
<dbReference type="Gene3D" id="3.40.50.1950">
    <property type="entry name" value="Flavin prenyltransferase-like"/>
    <property type="match status" value="1"/>
</dbReference>
<comment type="similarity">
    <text evidence="3 4">In the C-terminal section; belongs to the PPC synthetase family.</text>
</comment>
<feature type="binding site" evidence="3">
    <location>
        <position position="278"/>
    </location>
    <ligand>
        <name>CTP</name>
        <dbReference type="ChEBI" id="CHEBI:37563"/>
    </ligand>
</feature>
<dbReference type="GO" id="GO:0071513">
    <property type="term" value="C:phosphopantothenoylcysteine decarboxylase complex"/>
    <property type="evidence" value="ECO:0007669"/>
    <property type="project" value="TreeGrafter"/>
</dbReference>
<dbReference type="EC" id="6.3.2.5" evidence="3"/>
<dbReference type="SUPFAM" id="SSF52507">
    <property type="entry name" value="Homo-oligomeric flavin-containing Cys decarboxylases, HFCD"/>
    <property type="match status" value="1"/>
</dbReference>
<keyword evidence="3" id="KW-0460">Magnesium</keyword>
<dbReference type="PATRIC" id="fig|1423724.4.peg.1014"/>
<dbReference type="InterPro" id="IPR007085">
    <property type="entry name" value="DNA/pantothenate-metab_flavo_C"/>
</dbReference>
<keyword evidence="3 4" id="KW-0436">Ligase</keyword>
<keyword evidence="1 3" id="KW-0210">Decarboxylase</keyword>
<comment type="caution">
    <text evidence="3">Lacks conserved residue(s) required for the propagation of feature annotation.</text>
</comment>
<dbReference type="Pfam" id="PF02441">
    <property type="entry name" value="Flavoprotein"/>
    <property type="match status" value="1"/>
</dbReference>
<dbReference type="AlphaFoldDB" id="A0A0R1TQJ0"/>
<dbReference type="EMBL" id="AZFT01000053">
    <property type="protein sequence ID" value="KRL83711.1"/>
    <property type="molecule type" value="Genomic_DNA"/>
</dbReference>
<comment type="cofactor">
    <cofactor evidence="3">
        <name>Mg(2+)</name>
        <dbReference type="ChEBI" id="CHEBI:18420"/>
    </cofactor>
</comment>
<dbReference type="EC" id="4.1.1.36" evidence="3"/>
<dbReference type="GO" id="GO:0015941">
    <property type="term" value="P:pantothenate catabolic process"/>
    <property type="evidence" value="ECO:0007669"/>
    <property type="project" value="InterPro"/>
</dbReference>
<evidence type="ECO:0000256" key="2">
    <source>
        <dbReference type="ARBA" id="ARBA00023239"/>
    </source>
</evidence>
<dbReference type="GO" id="GO:0046872">
    <property type="term" value="F:metal ion binding"/>
    <property type="evidence" value="ECO:0007669"/>
    <property type="project" value="UniProtKB-KW"/>
</dbReference>
<feature type="binding site" evidence="3">
    <location>
        <position position="322"/>
    </location>
    <ligand>
        <name>CTP</name>
        <dbReference type="ChEBI" id="CHEBI:37563"/>
    </ligand>
</feature>
<feature type="transmembrane region" description="Helical" evidence="5">
    <location>
        <begin position="6"/>
        <end position="27"/>
    </location>
</feature>
<dbReference type="RefSeq" id="WP_056957436.1">
    <property type="nucleotide sequence ID" value="NZ_AZFT01000053.1"/>
</dbReference>
<reference evidence="8 9" key="1">
    <citation type="journal article" date="2015" name="Genome Announc.">
        <title>Expanding the biotechnology potential of lactobacilli through comparative genomics of 213 strains and associated genera.</title>
        <authorList>
            <person name="Sun Z."/>
            <person name="Harris H.M."/>
            <person name="McCann A."/>
            <person name="Guo C."/>
            <person name="Argimon S."/>
            <person name="Zhang W."/>
            <person name="Yang X."/>
            <person name="Jeffery I.B."/>
            <person name="Cooney J.C."/>
            <person name="Kagawa T.F."/>
            <person name="Liu W."/>
            <person name="Song Y."/>
            <person name="Salvetti E."/>
            <person name="Wrobel A."/>
            <person name="Rasinkangas P."/>
            <person name="Parkhill J."/>
            <person name="Rea M.C."/>
            <person name="O'Sullivan O."/>
            <person name="Ritari J."/>
            <person name="Douillard F.P."/>
            <person name="Paul Ross R."/>
            <person name="Yang R."/>
            <person name="Briner A.E."/>
            <person name="Felis G.E."/>
            <person name="de Vos W.M."/>
            <person name="Barrangou R."/>
            <person name="Klaenhammer T.R."/>
            <person name="Caufield P.W."/>
            <person name="Cui Y."/>
            <person name="Zhang H."/>
            <person name="O'Toole P.W."/>
        </authorList>
    </citation>
    <scope>NUCLEOTIDE SEQUENCE [LARGE SCALE GENOMIC DNA]</scope>
    <source>
        <strain evidence="8 9">DSM 16634</strain>
    </source>
</reference>
<dbReference type="GO" id="GO:0004633">
    <property type="term" value="F:phosphopantothenoylcysteine decarboxylase activity"/>
    <property type="evidence" value="ECO:0007669"/>
    <property type="project" value="UniProtKB-UniRule"/>
</dbReference>
<organism evidence="8 9">
    <name type="scientific">Ligilactobacillus apodemi DSM 16634 = JCM 16172</name>
    <dbReference type="NCBI Taxonomy" id="1423724"/>
    <lineage>
        <taxon>Bacteria</taxon>
        <taxon>Bacillati</taxon>
        <taxon>Bacillota</taxon>
        <taxon>Bacilli</taxon>
        <taxon>Lactobacillales</taxon>
        <taxon>Lactobacillaceae</taxon>
        <taxon>Ligilactobacillus</taxon>
    </lineage>
</organism>
<evidence type="ECO:0000256" key="1">
    <source>
        <dbReference type="ARBA" id="ARBA00022793"/>
    </source>
</evidence>
<keyword evidence="9" id="KW-1185">Reference proteome</keyword>
<feature type="domain" description="Flavoprotein" evidence="6">
    <location>
        <begin position="4"/>
        <end position="173"/>
    </location>
</feature>
<keyword evidence="3 4" id="KW-0285">Flavoprotein</keyword>
<comment type="function">
    <text evidence="4">Catalyzes two steps in the biosynthesis of coenzyme A. In the first step cysteine is conjugated to 4'-phosphopantothenate to form 4-phosphopantothenoylcysteine, in the latter compound is decarboxylated to form 4'-phosphopantotheine.</text>
</comment>
<feature type="binding site" evidence="3">
    <location>
        <position position="340"/>
    </location>
    <ligand>
        <name>CTP</name>
        <dbReference type="ChEBI" id="CHEBI:37563"/>
    </ligand>
</feature>
<comment type="function">
    <text evidence="3">Catalyzes two sequential steps in the biosynthesis of coenzyme A. In the first step cysteine is conjugated to 4'-phosphopantothenate to form 4-phosphopantothenoylcysteine. In the second step the latter compound is decarboxylated to form 4'-phosphopantotheine.</text>
</comment>
<dbReference type="Proteomes" id="UP000051324">
    <property type="component" value="Unassembled WGS sequence"/>
</dbReference>
<dbReference type="InterPro" id="IPR035929">
    <property type="entry name" value="CoaB-like_sf"/>
</dbReference>
<dbReference type="PANTHER" id="PTHR14359:SF6">
    <property type="entry name" value="PHOSPHOPANTOTHENOYLCYSTEINE DECARBOXYLASE"/>
    <property type="match status" value="1"/>
</dbReference>
<comment type="cofactor">
    <cofactor evidence="3">
        <name>FMN</name>
        <dbReference type="ChEBI" id="CHEBI:58210"/>
    </cofactor>
    <text evidence="3">Binds 1 FMN per subunit.</text>
</comment>
<keyword evidence="5" id="KW-0812">Transmembrane</keyword>
<evidence type="ECO:0000256" key="3">
    <source>
        <dbReference type="HAMAP-Rule" id="MF_02225"/>
    </source>
</evidence>
<evidence type="ECO:0000256" key="5">
    <source>
        <dbReference type="SAM" id="Phobius"/>
    </source>
</evidence>
<comment type="similarity">
    <text evidence="3 4">In the N-terminal section; belongs to the HFCD (homo-oligomeric flavin containing Cys decarboxylase) superfamily.</text>
</comment>
<comment type="caution">
    <text evidence="8">The sequence shown here is derived from an EMBL/GenBank/DDBJ whole genome shotgun (WGS) entry which is preliminary data.</text>
</comment>
<keyword evidence="3" id="KW-0479">Metal-binding</keyword>
<dbReference type="STRING" id="1423724.FC32_GL000972"/>
<feature type="domain" description="DNA/pantothenate metabolism flavoprotein C-terminal" evidence="7">
    <location>
        <begin position="185"/>
        <end position="394"/>
    </location>
</feature>
<comment type="catalytic activity">
    <reaction evidence="3 4">
        <text>(R)-4'-phosphopantothenate + L-cysteine + CTP = N-[(R)-4-phosphopantothenoyl]-L-cysteine + CMP + diphosphate + H(+)</text>
        <dbReference type="Rhea" id="RHEA:19397"/>
        <dbReference type="ChEBI" id="CHEBI:10986"/>
        <dbReference type="ChEBI" id="CHEBI:15378"/>
        <dbReference type="ChEBI" id="CHEBI:33019"/>
        <dbReference type="ChEBI" id="CHEBI:35235"/>
        <dbReference type="ChEBI" id="CHEBI:37563"/>
        <dbReference type="ChEBI" id="CHEBI:59458"/>
        <dbReference type="ChEBI" id="CHEBI:60377"/>
        <dbReference type="EC" id="6.3.2.5"/>
    </reaction>
</comment>
<comment type="pathway">
    <text evidence="3 4">Cofactor biosynthesis; coenzyme A biosynthesis; CoA from (R)-pantothenate: step 2/5.</text>
</comment>
<evidence type="ECO:0000259" key="6">
    <source>
        <dbReference type="Pfam" id="PF02441"/>
    </source>
</evidence>
<evidence type="ECO:0000313" key="8">
    <source>
        <dbReference type="EMBL" id="KRL83711.1"/>
    </source>
</evidence>
<feature type="binding site" evidence="3">
    <location>
        <position position="336"/>
    </location>
    <ligand>
        <name>CTP</name>
        <dbReference type="ChEBI" id="CHEBI:37563"/>
    </ligand>
</feature>
<name>A0A0R1TQJ0_9LACO</name>
<dbReference type="Gene3D" id="3.40.50.10300">
    <property type="entry name" value="CoaB-like"/>
    <property type="match status" value="1"/>
</dbReference>
<gene>
    <name evidence="3" type="primary">coaBC</name>
    <name evidence="8" type="ORF">FC32_GL000972</name>
</gene>
<dbReference type="HAMAP" id="MF_02225">
    <property type="entry name" value="CoaBC"/>
    <property type="match status" value="1"/>
</dbReference>
<dbReference type="NCBIfam" id="TIGR00521">
    <property type="entry name" value="coaBC_dfp"/>
    <property type="match status" value="1"/>
</dbReference>
<dbReference type="InterPro" id="IPR005252">
    <property type="entry name" value="CoaBC"/>
</dbReference>